<comment type="caution">
    <text evidence="7">The sequence shown here is derived from an EMBL/GenBank/DDBJ whole genome shotgun (WGS) entry which is preliminary data.</text>
</comment>
<evidence type="ECO:0000256" key="2">
    <source>
        <dbReference type="ARBA" id="ARBA00022525"/>
    </source>
</evidence>
<feature type="domain" description="Flagellin N-terminal" evidence="5">
    <location>
        <begin position="12"/>
        <end position="137"/>
    </location>
</feature>
<gene>
    <name evidence="7" type="ORF">FME95_07685</name>
</gene>
<evidence type="ECO:0000313" key="7">
    <source>
        <dbReference type="EMBL" id="TXR54409.1"/>
    </source>
</evidence>
<evidence type="ECO:0000256" key="1">
    <source>
        <dbReference type="ARBA" id="ARBA00005709"/>
    </source>
</evidence>
<keyword evidence="7" id="KW-0969">Cilium</keyword>
<dbReference type="Proteomes" id="UP000321764">
    <property type="component" value="Unassembled WGS sequence"/>
</dbReference>
<dbReference type="InterPro" id="IPR001492">
    <property type="entry name" value="Flagellin"/>
</dbReference>
<proteinExistence type="inferred from homology"/>
<dbReference type="Gene3D" id="6.10.10.10">
    <property type="entry name" value="Flagellar export chaperone, C-terminal domain"/>
    <property type="match status" value="1"/>
</dbReference>
<dbReference type="GO" id="GO:0009288">
    <property type="term" value="C:bacterial-type flagellum"/>
    <property type="evidence" value="ECO:0007669"/>
    <property type="project" value="UniProtKB-SubCell"/>
</dbReference>
<dbReference type="GO" id="GO:0005576">
    <property type="term" value="C:extracellular region"/>
    <property type="evidence" value="ECO:0007669"/>
    <property type="project" value="UniProtKB-SubCell"/>
</dbReference>
<dbReference type="PANTHER" id="PTHR42792:SF2">
    <property type="entry name" value="FLAGELLIN"/>
    <property type="match status" value="1"/>
</dbReference>
<dbReference type="PANTHER" id="PTHR42792">
    <property type="entry name" value="FLAGELLIN"/>
    <property type="match status" value="1"/>
</dbReference>
<keyword evidence="2 4" id="KW-0964">Secreted</keyword>
<dbReference type="Pfam" id="PF00669">
    <property type="entry name" value="Flagellin_N"/>
    <property type="match status" value="1"/>
</dbReference>
<dbReference type="GO" id="GO:0005198">
    <property type="term" value="F:structural molecule activity"/>
    <property type="evidence" value="ECO:0007669"/>
    <property type="project" value="UniProtKB-UniRule"/>
</dbReference>
<dbReference type="InterPro" id="IPR042187">
    <property type="entry name" value="Flagellin_C_sub2"/>
</dbReference>
<keyword evidence="8" id="KW-1185">Reference proteome</keyword>
<dbReference type="OrthoDB" id="9796789at2"/>
<dbReference type="InterPro" id="IPR046358">
    <property type="entry name" value="Flagellin_C"/>
</dbReference>
<accession>A0A5C8ZAV3</accession>
<dbReference type="EMBL" id="VKAD01000001">
    <property type="protein sequence ID" value="TXR54409.1"/>
    <property type="molecule type" value="Genomic_DNA"/>
</dbReference>
<comment type="function">
    <text evidence="4">Flagellin is the subunit protein which polymerizes to form the filaments of bacterial flagella.</text>
</comment>
<evidence type="ECO:0000313" key="8">
    <source>
        <dbReference type="Proteomes" id="UP000321764"/>
    </source>
</evidence>
<dbReference type="Pfam" id="PF00700">
    <property type="entry name" value="Flagellin_C"/>
    <property type="match status" value="1"/>
</dbReference>
<dbReference type="Gene3D" id="1.20.1330.10">
    <property type="entry name" value="f41 fragment of flagellin, N-terminal domain"/>
    <property type="match status" value="1"/>
</dbReference>
<reference evidence="7 8" key="1">
    <citation type="submission" date="2019-07" db="EMBL/GenBank/DDBJ databases">
        <title>Reinekea sp. strain SSH23 genome sequencing and assembly.</title>
        <authorList>
            <person name="Kim I."/>
        </authorList>
    </citation>
    <scope>NUCLEOTIDE SEQUENCE [LARGE SCALE GENOMIC DNA]</scope>
    <source>
        <strain evidence="7 8">SSH23</strain>
    </source>
</reference>
<comment type="similarity">
    <text evidence="1 4">Belongs to the bacterial flagellin family.</text>
</comment>
<keyword evidence="7" id="KW-0966">Cell projection</keyword>
<feature type="domain" description="Flagellin C-terminal" evidence="6">
    <location>
        <begin position="183"/>
        <end position="267"/>
    </location>
</feature>
<dbReference type="SUPFAM" id="SSF64518">
    <property type="entry name" value="Phase 1 flagellin"/>
    <property type="match status" value="1"/>
</dbReference>
<dbReference type="RefSeq" id="WP_147713807.1">
    <property type="nucleotide sequence ID" value="NZ_VKAD01000001.1"/>
</dbReference>
<organism evidence="7 8">
    <name type="scientific">Reinekea thalattae</name>
    <dbReference type="NCBI Taxonomy" id="2593301"/>
    <lineage>
        <taxon>Bacteria</taxon>
        <taxon>Pseudomonadati</taxon>
        <taxon>Pseudomonadota</taxon>
        <taxon>Gammaproteobacteria</taxon>
        <taxon>Oceanospirillales</taxon>
        <taxon>Saccharospirillaceae</taxon>
        <taxon>Reinekea</taxon>
    </lineage>
</organism>
<keyword evidence="3 4" id="KW-0975">Bacterial flagellum</keyword>
<protein>
    <recommendedName>
        <fullName evidence="4">Flagellin</fullName>
    </recommendedName>
</protein>
<evidence type="ECO:0000256" key="3">
    <source>
        <dbReference type="ARBA" id="ARBA00023143"/>
    </source>
</evidence>
<dbReference type="InterPro" id="IPR001029">
    <property type="entry name" value="Flagellin_N"/>
</dbReference>
<dbReference type="AlphaFoldDB" id="A0A5C8ZAV3"/>
<sequence>MVISNNPLSTGSLNNTSSRIETLFEQLSSAKQINSAADNAAGLAISTSFTTETQGNIQAIENASTGISLAQTAAGSLETVTDNVQRIRELAVQAANGTYTDTQREAINAEAQLLIEDTTNILEESNFNGVSLFDGDQAQVFQVGADAGDTLSVESNRLSDEIAELDFSSIDLSTIEGATAALDISDSIIDAVSATAAEYGAVQNRFESTISSLEETVLNSIEATSRIQDTDYAEATSQLASEQVKEKVGIAMQAQANADQETVLKLLG</sequence>
<name>A0A5C8ZAV3_9GAMM</name>
<dbReference type="PRINTS" id="PR00207">
    <property type="entry name" value="FLAGELLIN"/>
</dbReference>
<keyword evidence="7" id="KW-0282">Flagellum</keyword>
<evidence type="ECO:0000256" key="4">
    <source>
        <dbReference type="RuleBase" id="RU362073"/>
    </source>
</evidence>
<evidence type="ECO:0000259" key="6">
    <source>
        <dbReference type="Pfam" id="PF00700"/>
    </source>
</evidence>
<evidence type="ECO:0000259" key="5">
    <source>
        <dbReference type="Pfam" id="PF00669"/>
    </source>
</evidence>
<comment type="subcellular location">
    <subcellularLocation>
        <location evidence="4">Secreted</location>
    </subcellularLocation>
    <subcellularLocation>
        <location evidence="4">Bacterial flagellum</location>
    </subcellularLocation>
</comment>